<dbReference type="GO" id="GO:0016301">
    <property type="term" value="F:kinase activity"/>
    <property type="evidence" value="ECO:0007669"/>
    <property type="project" value="UniProtKB-KW"/>
</dbReference>
<dbReference type="InterPro" id="IPR036371">
    <property type="entry name" value="TPK_B1-bd_sf"/>
</dbReference>
<keyword evidence="4" id="KW-0067">ATP-binding</keyword>
<keyword evidence="2" id="KW-0547">Nucleotide-binding</keyword>
<dbReference type="SMART" id="SM00983">
    <property type="entry name" value="TPK_B1_binding"/>
    <property type="match status" value="1"/>
</dbReference>
<comment type="caution">
    <text evidence="7">The sequence shown here is derived from an EMBL/GenBank/DDBJ whole genome shotgun (WGS) entry which is preliminary data.</text>
</comment>
<dbReference type="EMBL" id="DXIE01000015">
    <property type="protein sequence ID" value="HIV61619.1"/>
    <property type="molecule type" value="Genomic_DNA"/>
</dbReference>
<proteinExistence type="predicted"/>
<evidence type="ECO:0000256" key="3">
    <source>
        <dbReference type="ARBA" id="ARBA00022777"/>
    </source>
</evidence>
<dbReference type="GO" id="GO:0006772">
    <property type="term" value="P:thiamine metabolic process"/>
    <property type="evidence" value="ECO:0007669"/>
    <property type="project" value="UniProtKB-UniRule"/>
</dbReference>
<accession>A0A9D1TH60</accession>
<dbReference type="Pfam" id="PF04263">
    <property type="entry name" value="TPK_catalytic"/>
    <property type="match status" value="1"/>
</dbReference>
<dbReference type="Pfam" id="PF04265">
    <property type="entry name" value="TPK_B1_binding"/>
    <property type="match status" value="1"/>
</dbReference>
<dbReference type="InterPro" id="IPR007371">
    <property type="entry name" value="TPK_catalytic"/>
</dbReference>
<dbReference type="EC" id="2.7.6.2" evidence="5"/>
<dbReference type="PANTHER" id="PTHR41299">
    <property type="entry name" value="THIAMINE PYROPHOSPHOKINASE"/>
    <property type="match status" value="1"/>
</dbReference>
<protein>
    <recommendedName>
        <fullName evidence="5">Thiamine diphosphokinase</fullName>
        <ecNumber evidence="5">2.7.6.2</ecNumber>
    </recommendedName>
</protein>
<dbReference type="SUPFAM" id="SSF63862">
    <property type="entry name" value="Thiamin pyrophosphokinase, substrate-binding domain"/>
    <property type="match status" value="1"/>
</dbReference>
<dbReference type="GO" id="GO:0004788">
    <property type="term" value="F:thiamine diphosphokinase activity"/>
    <property type="evidence" value="ECO:0007669"/>
    <property type="project" value="UniProtKB-UniRule"/>
</dbReference>
<evidence type="ECO:0000313" key="8">
    <source>
        <dbReference type="Proteomes" id="UP000886808"/>
    </source>
</evidence>
<feature type="domain" description="Thiamin pyrophosphokinase thiamin-binding" evidence="6">
    <location>
        <begin position="117"/>
        <end position="183"/>
    </location>
</feature>
<dbReference type="InterPro" id="IPR006282">
    <property type="entry name" value="Thi_PPkinase"/>
</dbReference>
<dbReference type="Proteomes" id="UP000886808">
    <property type="component" value="Unassembled WGS sequence"/>
</dbReference>
<reference evidence="7" key="1">
    <citation type="journal article" date="2021" name="PeerJ">
        <title>Extensive microbial diversity within the chicken gut microbiome revealed by metagenomics and culture.</title>
        <authorList>
            <person name="Gilroy R."/>
            <person name="Ravi A."/>
            <person name="Getino M."/>
            <person name="Pursley I."/>
            <person name="Horton D.L."/>
            <person name="Alikhan N.F."/>
            <person name="Baker D."/>
            <person name="Gharbi K."/>
            <person name="Hall N."/>
            <person name="Watson M."/>
            <person name="Adriaenssens E.M."/>
            <person name="Foster-Nyarko E."/>
            <person name="Jarju S."/>
            <person name="Secka A."/>
            <person name="Antonio M."/>
            <person name="Oren A."/>
            <person name="Chaudhuri R.R."/>
            <person name="La Ragione R."/>
            <person name="Hildebrand F."/>
            <person name="Pallen M.J."/>
        </authorList>
    </citation>
    <scope>NUCLEOTIDE SEQUENCE</scope>
    <source>
        <strain evidence="7">CHK193-4272</strain>
    </source>
</reference>
<dbReference type="GO" id="GO:0030975">
    <property type="term" value="F:thiamine binding"/>
    <property type="evidence" value="ECO:0007669"/>
    <property type="project" value="InterPro"/>
</dbReference>
<evidence type="ECO:0000256" key="1">
    <source>
        <dbReference type="ARBA" id="ARBA00022679"/>
    </source>
</evidence>
<dbReference type="InterPro" id="IPR007373">
    <property type="entry name" value="Thiamin_PyroPKinase_B1-bd"/>
</dbReference>
<organism evidence="7 8">
    <name type="scientific">Candidatus Butyricicoccus avistercoris</name>
    <dbReference type="NCBI Taxonomy" id="2838518"/>
    <lineage>
        <taxon>Bacteria</taxon>
        <taxon>Bacillati</taxon>
        <taxon>Bacillota</taxon>
        <taxon>Clostridia</taxon>
        <taxon>Eubacteriales</taxon>
        <taxon>Butyricicoccaceae</taxon>
        <taxon>Butyricicoccus</taxon>
    </lineage>
</organism>
<dbReference type="InterPro" id="IPR053149">
    <property type="entry name" value="TPK"/>
</dbReference>
<gene>
    <name evidence="7" type="ORF">H9746_02050</name>
</gene>
<dbReference type="NCBIfam" id="TIGR01378">
    <property type="entry name" value="thi_PPkinase"/>
    <property type="match status" value="1"/>
</dbReference>
<keyword evidence="3" id="KW-0418">Kinase</keyword>
<dbReference type="PANTHER" id="PTHR41299:SF1">
    <property type="entry name" value="THIAMINE PYROPHOSPHOKINASE"/>
    <property type="match status" value="1"/>
</dbReference>
<evidence type="ECO:0000256" key="2">
    <source>
        <dbReference type="ARBA" id="ARBA00022741"/>
    </source>
</evidence>
<dbReference type="GO" id="GO:0009229">
    <property type="term" value="P:thiamine diphosphate biosynthetic process"/>
    <property type="evidence" value="ECO:0007669"/>
    <property type="project" value="InterPro"/>
</dbReference>
<dbReference type="Gene3D" id="3.40.50.10240">
    <property type="entry name" value="Thiamin pyrophosphokinase, catalytic domain"/>
    <property type="match status" value="1"/>
</dbReference>
<sequence>MKRYPDIVVICADGGAKYARKLNIKPDVIVADFDSSENTIECGEVIKLTPEKDDTDTQHAALLALERGCKELILVCAIGGRIDHMLSNLLLCEQVYELGGHLSVIDEQNIIMLHAGGQMKFARQELKKYISLIPLDEKLEGVTMKGLKYPLENAVLTRKKIISVSNEPVSDDVLIEISSGKALVILADDKT</sequence>
<dbReference type="GO" id="GO:0005524">
    <property type="term" value="F:ATP binding"/>
    <property type="evidence" value="ECO:0007669"/>
    <property type="project" value="UniProtKB-KW"/>
</dbReference>
<name>A0A9D1TH60_9FIRM</name>
<evidence type="ECO:0000256" key="4">
    <source>
        <dbReference type="ARBA" id="ARBA00022840"/>
    </source>
</evidence>
<reference evidence="7" key="2">
    <citation type="submission" date="2021-04" db="EMBL/GenBank/DDBJ databases">
        <authorList>
            <person name="Gilroy R."/>
        </authorList>
    </citation>
    <scope>NUCLEOTIDE SEQUENCE</scope>
    <source>
        <strain evidence="7">CHK193-4272</strain>
    </source>
</reference>
<evidence type="ECO:0000259" key="6">
    <source>
        <dbReference type="SMART" id="SM00983"/>
    </source>
</evidence>
<keyword evidence="1 7" id="KW-0808">Transferase</keyword>
<evidence type="ECO:0000313" key="7">
    <source>
        <dbReference type="EMBL" id="HIV61619.1"/>
    </source>
</evidence>
<dbReference type="InterPro" id="IPR036759">
    <property type="entry name" value="TPK_catalytic_sf"/>
</dbReference>
<evidence type="ECO:0000256" key="5">
    <source>
        <dbReference type="NCBIfam" id="TIGR01378"/>
    </source>
</evidence>
<dbReference type="CDD" id="cd07995">
    <property type="entry name" value="TPK"/>
    <property type="match status" value="1"/>
</dbReference>
<dbReference type="AlphaFoldDB" id="A0A9D1TH60"/>
<dbReference type="SUPFAM" id="SSF63999">
    <property type="entry name" value="Thiamin pyrophosphokinase, catalytic domain"/>
    <property type="match status" value="1"/>
</dbReference>